<name>A0ABS7YY03_9VIBR</name>
<evidence type="ECO:0000313" key="2">
    <source>
        <dbReference type="Proteomes" id="UP001199044"/>
    </source>
</evidence>
<dbReference type="InterPro" id="IPR002816">
    <property type="entry name" value="TraB/PrgY/GumN_fam"/>
</dbReference>
<sequence length="290" mass="32095">MPLNLRVLAGVLALFTTVTKAEPLYWQVSKGDLNLYVIGSVHVGTPSMYPLPKIITDTLTQGSGLIVETDTRDTNGVTYPPQTVKTKDILNKKQLTQLSAMAKSLGLNSDRYSEMAPWATAIALQNDHLSQLGYHSGNGVDTRMLSQATQHNIPVIGLEKLQFQIDLLTQQPDDGKELLLGMLKEWKSSETTMQCLIQSWKAGDENNLMRFAEADGMSAQMRDDVVDKRNLDWANKLSSTSFYPDSQGNYVMVVGVLHLIGPNNVLDLMEKQGFSVTRLNQAKAANCDFE</sequence>
<dbReference type="EMBL" id="JAIWIU010000307">
    <property type="protein sequence ID" value="MCA2019190.1"/>
    <property type="molecule type" value="Genomic_DNA"/>
</dbReference>
<dbReference type="PANTHER" id="PTHR40590:SF1">
    <property type="entry name" value="CYTOPLASMIC PROTEIN"/>
    <property type="match status" value="1"/>
</dbReference>
<evidence type="ECO:0000313" key="1">
    <source>
        <dbReference type="EMBL" id="MCA2019190.1"/>
    </source>
</evidence>
<protein>
    <submittedName>
        <fullName evidence="1">TraB/GumN family protein</fullName>
    </submittedName>
</protein>
<gene>
    <name evidence="1" type="ORF">LDJ79_24040</name>
</gene>
<dbReference type="Pfam" id="PF01963">
    <property type="entry name" value="TraB_PrgY_gumN"/>
    <property type="match status" value="1"/>
</dbReference>
<keyword evidence="2" id="KW-1185">Reference proteome</keyword>
<dbReference type="PANTHER" id="PTHR40590">
    <property type="entry name" value="CYTOPLASMIC PROTEIN-RELATED"/>
    <property type="match status" value="1"/>
</dbReference>
<reference evidence="2" key="1">
    <citation type="submission" date="2023-07" db="EMBL/GenBank/DDBJ databases">
        <title>Molecular identification of indigenous halophilic bacteria isolated from red sea cost, biodegradation of synthetic dyes and assessment of degraded metabolite toxicity.</title>
        <authorList>
            <person name="Chaieb K."/>
            <person name="Altayb H.N."/>
        </authorList>
    </citation>
    <scope>NUCLEOTIDE SEQUENCE [LARGE SCALE GENOMIC DNA]</scope>
    <source>
        <strain evidence="2">K20</strain>
    </source>
</reference>
<organism evidence="1 2">
    <name type="scientific">Vibrio tritonius</name>
    <dbReference type="NCBI Taxonomy" id="1435069"/>
    <lineage>
        <taxon>Bacteria</taxon>
        <taxon>Pseudomonadati</taxon>
        <taxon>Pseudomonadota</taxon>
        <taxon>Gammaproteobacteria</taxon>
        <taxon>Vibrionales</taxon>
        <taxon>Vibrionaceae</taxon>
        <taxon>Vibrio</taxon>
    </lineage>
</organism>
<dbReference type="CDD" id="cd14789">
    <property type="entry name" value="Tiki"/>
    <property type="match status" value="1"/>
</dbReference>
<comment type="caution">
    <text evidence="1">The sequence shown here is derived from an EMBL/GenBank/DDBJ whole genome shotgun (WGS) entry which is preliminary data.</text>
</comment>
<dbReference type="RefSeq" id="WP_225252400.1">
    <property type="nucleotide sequence ID" value="NZ_JAIWIU010000307.1"/>
</dbReference>
<dbReference type="Proteomes" id="UP001199044">
    <property type="component" value="Unassembled WGS sequence"/>
</dbReference>
<proteinExistence type="predicted"/>
<dbReference type="InterPro" id="IPR047111">
    <property type="entry name" value="YbaP-like"/>
</dbReference>
<accession>A0ABS7YY03</accession>